<evidence type="ECO:0000256" key="1">
    <source>
        <dbReference type="ARBA" id="ARBA00005234"/>
    </source>
</evidence>
<dbReference type="Gene3D" id="3.40.395.10">
    <property type="entry name" value="Adenoviral Proteinase, Chain A"/>
    <property type="match status" value="1"/>
</dbReference>
<evidence type="ECO:0000313" key="5">
    <source>
        <dbReference type="EMBL" id="KAH0452025.1"/>
    </source>
</evidence>
<keyword evidence="2" id="KW-0645">Protease</keyword>
<evidence type="ECO:0000259" key="4">
    <source>
        <dbReference type="PROSITE" id="PS50600"/>
    </source>
</evidence>
<dbReference type="EMBL" id="JAGFBR010000017">
    <property type="protein sequence ID" value="KAH0452025.1"/>
    <property type="molecule type" value="Genomic_DNA"/>
</dbReference>
<proteinExistence type="inferred from homology"/>
<evidence type="ECO:0000256" key="2">
    <source>
        <dbReference type="ARBA" id="ARBA00022670"/>
    </source>
</evidence>
<keyword evidence="6" id="KW-1185">Reference proteome</keyword>
<feature type="domain" description="Ubiquitin-like protease family profile" evidence="4">
    <location>
        <begin position="1"/>
        <end position="114"/>
    </location>
</feature>
<dbReference type="Proteomes" id="UP000775213">
    <property type="component" value="Unassembled WGS sequence"/>
</dbReference>
<dbReference type="AlphaFoldDB" id="A0AAV7FQY4"/>
<dbReference type="GO" id="GO:0006508">
    <property type="term" value="P:proteolysis"/>
    <property type="evidence" value="ECO:0007669"/>
    <property type="project" value="UniProtKB-KW"/>
</dbReference>
<protein>
    <recommendedName>
        <fullName evidence="4">Ubiquitin-like protease family profile domain-containing protein</fullName>
    </recommendedName>
</protein>
<comment type="caution">
    <text evidence="5">The sequence shown here is derived from an EMBL/GenBank/DDBJ whole genome shotgun (WGS) entry which is preliminary data.</text>
</comment>
<name>A0AAV7FQY4_DENCH</name>
<dbReference type="InterPro" id="IPR038765">
    <property type="entry name" value="Papain-like_cys_pep_sf"/>
</dbReference>
<dbReference type="PROSITE" id="PS50600">
    <property type="entry name" value="ULP_PROTEASE"/>
    <property type="match status" value="1"/>
</dbReference>
<organism evidence="5 6">
    <name type="scientific">Dendrobium chrysotoxum</name>
    <name type="common">Orchid</name>
    <dbReference type="NCBI Taxonomy" id="161865"/>
    <lineage>
        <taxon>Eukaryota</taxon>
        <taxon>Viridiplantae</taxon>
        <taxon>Streptophyta</taxon>
        <taxon>Embryophyta</taxon>
        <taxon>Tracheophyta</taxon>
        <taxon>Spermatophyta</taxon>
        <taxon>Magnoliopsida</taxon>
        <taxon>Liliopsida</taxon>
        <taxon>Asparagales</taxon>
        <taxon>Orchidaceae</taxon>
        <taxon>Epidendroideae</taxon>
        <taxon>Malaxideae</taxon>
        <taxon>Dendrobiinae</taxon>
        <taxon>Dendrobium</taxon>
    </lineage>
</organism>
<reference evidence="5 6" key="1">
    <citation type="journal article" date="2021" name="Hortic Res">
        <title>Chromosome-scale assembly of the Dendrobium chrysotoxum genome enhances the understanding of orchid evolution.</title>
        <authorList>
            <person name="Zhang Y."/>
            <person name="Zhang G.Q."/>
            <person name="Zhang D."/>
            <person name="Liu X.D."/>
            <person name="Xu X.Y."/>
            <person name="Sun W.H."/>
            <person name="Yu X."/>
            <person name="Zhu X."/>
            <person name="Wang Z.W."/>
            <person name="Zhao X."/>
            <person name="Zhong W.Y."/>
            <person name="Chen H."/>
            <person name="Yin W.L."/>
            <person name="Huang T."/>
            <person name="Niu S.C."/>
            <person name="Liu Z.J."/>
        </authorList>
    </citation>
    <scope>NUCLEOTIDE SEQUENCE [LARGE SCALE GENOMIC DNA]</scope>
    <source>
        <strain evidence="5">Lindl</strain>
    </source>
</reference>
<evidence type="ECO:0000313" key="6">
    <source>
        <dbReference type="Proteomes" id="UP000775213"/>
    </source>
</evidence>
<comment type="similarity">
    <text evidence="1">Belongs to the peptidase C48 family.</text>
</comment>
<sequence>MVSSGIITGYRALFVQDTERYMYRIPSEQFVTHINKDSIRTADLLLIPVIHNNHWTLLSGSCTIHYPKHFYEETQKVFDDNDIRQWPIRPVVDAPTQKNSFDCIMFVCKYMEAVVKPQGVIWEDLKNWQDSISKFRAEFTFILFCAT</sequence>
<dbReference type="SUPFAM" id="SSF54001">
    <property type="entry name" value="Cysteine proteinases"/>
    <property type="match status" value="1"/>
</dbReference>
<dbReference type="InterPro" id="IPR003653">
    <property type="entry name" value="Peptidase_C48_C"/>
</dbReference>
<gene>
    <name evidence="5" type="ORF">IEQ34_019324</name>
</gene>
<accession>A0AAV7FQY4</accession>
<evidence type="ECO:0000256" key="3">
    <source>
        <dbReference type="ARBA" id="ARBA00022801"/>
    </source>
</evidence>
<keyword evidence="3" id="KW-0378">Hydrolase</keyword>
<dbReference type="GO" id="GO:0008234">
    <property type="term" value="F:cysteine-type peptidase activity"/>
    <property type="evidence" value="ECO:0007669"/>
    <property type="project" value="InterPro"/>
</dbReference>